<feature type="compositionally biased region" description="Low complexity" evidence="1">
    <location>
        <begin position="169"/>
        <end position="180"/>
    </location>
</feature>
<dbReference type="EMBL" id="JAANIT010000584">
    <property type="protein sequence ID" value="KAG1546243.1"/>
    <property type="molecule type" value="Genomic_DNA"/>
</dbReference>
<name>A0A9P6YF31_RHIOR</name>
<protein>
    <submittedName>
        <fullName evidence="2">Uncharacterized protein</fullName>
    </submittedName>
</protein>
<evidence type="ECO:0000313" key="3">
    <source>
        <dbReference type="Proteomes" id="UP000717996"/>
    </source>
</evidence>
<dbReference type="Proteomes" id="UP000717996">
    <property type="component" value="Unassembled WGS sequence"/>
</dbReference>
<sequence>MPGFRGIKMVSFDKKQEQMIVRAAQVSEDSNCSTWPEPAVSILIDIMAGFYAYIVNEELQTQKEVYYQKAFDAFAFHLMRLEKERLLPVDFLGKLTKDRMLAKWQEIENTYKEVTASLTPGGPPGQHLWPYFDRMTFILQNRSIRAPEAQSPKNTLPKEQAPQRQVPPNTSATTRSNASTVQTQGTKITQAHNNDNESKRQQMIMNAIEKSVPRVLEEIRAQQSQIQYEHASFAEQSEHEFRKELLALMRRRVELMEEKKAKEDADRVERAALIGRLTDVLEKLNEKLVDRKAD</sequence>
<reference evidence="2" key="1">
    <citation type="journal article" date="2020" name="Microb. Genom.">
        <title>Genetic diversity of clinical and environmental Mucorales isolates obtained from an investigation of mucormycosis cases among solid organ transplant recipients.</title>
        <authorList>
            <person name="Nguyen M.H."/>
            <person name="Kaul D."/>
            <person name="Muto C."/>
            <person name="Cheng S.J."/>
            <person name="Richter R.A."/>
            <person name="Bruno V.M."/>
            <person name="Liu G."/>
            <person name="Beyhan S."/>
            <person name="Sundermann A.J."/>
            <person name="Mounaud S."/>
            <person name="Pasculle A.W."/>
            <person name="Nierman W.C."/>
            <person name="Driscoll E."/>
            <person name="Cumbie R."/>
            <person name="Clancy C.J."/>
            <person name="Dupont C.L."/>
        </authorList>
    </citation>
    <scope>NUCLEOTIDE SEQUENCE</scope>
    <source>
        <strain evidence="2">GL16</strain>
    </source>
</reference>
<accession>A0A9P6YF31</accession>
<feature type="region of interest" description="Disordered" evidence="1">
    <location>
        <begin position="147"/>
        <end position="186"/>
    </location>
</feature>
<dbReference type="OrthoDB" id="2219748at2759"/>
<evidence type="ECO:0000256" key="1">
    <source>
        <dbReference type="SAM" id="MobiDB-lite"/>
    </source>
</evidence>
<proteinExistence type="predicted"/>
<gene>
    <name evidence="2" type="ORF">G6F51_004990</name>
</gene>
<organism evidence="2 3">
    <name type="scientific">Rhizopus oryzae</name>
    <name type="common">Mucormycosis agent</name>
    <name type="synonym">Rhizopus arrhizus var. delemar</name>
    <dbReference type="NCBI Taxonomy" id="64495"/>
    <lineage>
        <taxon>Eukaryota</taxon>
        <taxon>Fungi</taxon>
        <taxon>Fungi incertae sedis</taxon>
        <taxon>Mucoromycota</taxon>
        <taxon>Mucoromycotina</taxon>
        <taxon>Mucoromycetes</taxon>
        <taxon>Mucorales</taxon>
        <taxon>Mucorineae</taxon>
        <taxon>Rhizopodaceae</taxon>
        <taxon>Rhizopus</taxon>
    </lineage>
</organism>
<dbReference type="AlphaFoldDB" id="A0A9P6YF31"/>
<evidence type="ECO:0000313" key="2">
    <source>
        <dbReference type="EMBL" id="KAG1546243.1"/>
    </source>
</evidence>
<comment type="caution">
    <text evidence="2">The sequence shown here is derived from an EMBL/GenBank/DDBJ whole genome shotgun (WGS) entry which is preliminary data.</text>
</comment>